<dbReference type="FunFam" id="3.30.420.10:FF:000045">
    <property type="entry name" value="3'-5' exonuclease DinG"/>
    <property type="match status" value="1"/>
</dbReference>
<dbReference type="GO" id="GO:0005829">
    <property type="term" value="C:cytosol"/>
    <property type="evidence" value="ECO:0007669"/>
    <property type="project" value="TreeGrafter"/>
</dbReference>
<organism evidence="5 6">
    <name type="scientific">Kyrpidia spormannii</name>
    <dbReference type="NCBI Taxonomy" id="2055160"/>
    <lineage>
        <taxon>Bacteria</taxon>
        <taxon>Bacillati</taxon>
        <taxon>Bacillota</taxon>
        <taxon>Bacilli</taxon>
        <taxon>Bacillales</taxon>
        <taxon>Alicyclobacillaceae</taxon>
        <taxon>Kyrpidia</taxon>
    </lineage>
</organism>
<dbReference type="InterPro" id="IPR013520">
    <property type="entry name" value="Ribonucl_H"/>
</dbReference>
<accession>A0A2K8N674</accession>
<dbReference type="InterPro" id="IPR006054">
    <property type="entry name" value="DnaQ"/>
</dbReference>
<dbReference type="CDD" id="cd06127">
    <property type="entry name" value="DEDDh"/>
    <property type="match status" value="1"/>
</dbReference>
<dbReference type="Proteomes" id="UP000231932">
    <property type="component" value="Chromosome"/>
</dbReference>
<dbReference type="AlphaFoldDB" id="A0A2K8N674"/>
<dbReference type="InterPro" id="IPR036397">
    <property type="entry name" value="RNaseH_sf"/>
</dbReference>
<dbReference type="Pfam" id="PF00929">
    <property type="entry name" value="RNase_T"/>
    <property type="match status" value="1"/>
</dbReference>
<dbReference type="GO" id="GO:0008408">
    <property type="term" value="F:3'-5' exonuclease activity"/>
    <property type="evidence" value="ECO:0007669"/>
    <property type="project" value="TreeGrafter"/>
</dbReference>
<dbReference type="PANTHER" id="PTHR30231:SF41">
    <property type="entry name" value="DNA POLYMERASE III SUBUNIT EPSILON"/>
    <property type="match status" value="1"/>
</dbReference>
<dbReference type="Gene3D" id="3.30.420.10">
    <property type="entry name" value="Ribonuclease H-like superfamily/Ribonuclease H"/>
    <property type="match status" value="1"/>
</dbReference>
<name>A0A2K8N674_9BACL</name>
<dbReference type="GO" id="GO:0003887">
    <property type="term" value="F:DNA-directed DNA polymerase activity"/>
    <property type="evidence" value="ECO:0007669"/>
    <property type="project" value="InterPro"/>
</dbReference>
<evidence type="ECO:0000256" key="1">
    <source>
        <dbReference type="ARBA" id="ARBA00022722"/>
    </source>
</evidence>
<dbReference type="SUPFAM" id="SSF53098">
    <property type="entry name" value="Ribonuclease H-like"/>
    <property type="match status" value="1"/>
</dbReference>
<dbReference type="PANTHER" id="PTHR30231">
    <property type="entry name" value="DNA POLYMERASE III SUBUNIT EPSILON"/>
    <property type="match status" value="1"/>
</dbReference>
<dbReference type="InterPro" id="IPR012337">
    <property type="entry name" value="RNaseH-like_sf"/>
</dbReference>
<keyword evidence="3" id="KW-0269">Exonuclease</keyword>
<dbReference type="SMART" id="SM00479">
    <property type="entry name" value="EXOIII"/>
    <property type="match status" value="1"/>
</dbReference>
<evidence type="ECO:0000313" key="6">
    <source>
        <dbReference type="Proteomes" id="UP000231932"/>
    </source>
</evidence>
<dbReference type="GO" id="GO:0003677">
    <property type="term" value="F:DNA binding"/>
    <property type="evidence" value="ECO:0007669"/>
    <property type="project" value="InterPro"/>
</dbReference>
<keyword evidence="1" id="KW-0540">Nuclease</keyword>
<dbReference type="NCBIfam" id="TIGR00573">
    <property type="entry name" value="dnaq"/>
    <property type="match status" value="1"/>
</dbReference>
<evidence type="ECO:0000259" key="4">
    <source>
        <dbReference type="SMART" id="SM00479"/>
    </source>
</evidence>
<evidence type="ECO:0000256" key="2">
    <source>
        <dbReference type="ARBA" id="ARBA00022801"/>
    </source>
</evidence>
<gene>
    <name evidence="5" type="ORF">CVV65_04540</name>
</gene>
<protein>
    <recommendedName>
        <fullName evidence="4">Exonuclease domain-containing protein</fullName>
    </recommendedName>
</protein>
<keyword evidence="6" id="KW-1185">Reference proteome</keyword>
<feature type="domain" description="Exonuclease" evidence="4">
    <location>
        <begin position="102"/>
        <end position="272"/>
    </location>
</feature>
<evidence type="ECO:0000256" key="3">
    <source>
        <dbReference type="ARBA" id="ARBA00022839"/>
    </source>
</evidence>
<proteinExistence type="predicted"/>
<dbReference type="EMBL" id="CP024955">
    <property type="protein sequence ID" value="ATY84307.1"/>
    <property type="molecule type" value="Genomic_DNA"/>
</dbReference>
<dbReference type="GO" id="GO:0045004">
    <property type="term" value="P:DNA replication proofreading"/>
    <property type="evidence" value="ECO:0007669"/>
    <property type="project" value="TreeGrafter"/>
</dbReference>
<sequence length="295" mass="33680">MIGWILRSCRGTWWTSFSGLCLRPGPFRNEPISIFSISTGGGEESVKPQRLGWFQRLLKNRDVTALLAASAEGSVATEAALRQMVREINRRDIWEEPLDRLTYVVFDTETTGFDWRTDALIEIGAVRVENGQVREDQTFSSLIALEPGRRVPEVVRRITGLSEQELWRAPKVQDVLSRFMAFSSDAVLVAHHAGHDVNFLNVPLNQFYGIELPRRVVDTAQVARRLWPDSGEATLDYLIERMAIPPLTRHRALNDALLTARIWSVFLTLFTRKGLTKWGEFFTWMKTDVVIGDEY</sequence>
<keyword evidence="2" id="KW-0378">Hydrolase</keyword>
<evidence type="ECO:0000313" key="5">
    <source>
        <dbReference type="EMBL" id="ATY84307.1"/>
    </source>
</evidence>
<dbReference type="KEGG" id="kyr:CVV65_04540"/>
<reference evidence="6" key="1">
    <citation type="submission" date="2017-11" db="EMBL/GenBank/DDBJ databases">
        <title>Complete Genome Sequence of Kyrpidia sp. Strain EA-1, a thermophilic, hydrogen-oxidizing Bacterium, isolated from the Azores.</title>
        <authorList>
            <person name="Reiner J.E."/>
            <person name="Lapp C.J."/>
            <person name="Bunk B."/>
            <person name="Gescher J."/>
        </authorList>
    </citation>
    <scope>NUCLEOTIDE SEQUENCE [LARGE SCALE GENOMIC DNA]</scope>
    <source>
        <strain evidence="6">EA-1</strain>
    </source>
</reference>